<dbReference type="GO" id="GO:0015074">
    <property type="term" value="P:DNA integration"/>
    <property type="evidence" value="ECO:0007669"/>
    <property type="project" value="UniProtKB-KW"/>
</dbReference>
<reference evidence="6 7" key="1">
    <citation type="journal article" date="2006" name="Int. J. Syst. Evol. Microbiol.">
        <title>Dyella yeojuensis sp. nov., isolated from greenhouse soil in Korea.</title>
        <authorList>
            <person name="Kim B.Y."/>
            <person name="Weon H.Y."/>
            <person name="Lee K.H."/>
            <person name="Seok S.J."/>
            <person name="Kwon S.W."/>
            <person name="Go S.J."/>
            <person name="Stackebrandt E."/>
        </authorList>
    </citation>
    <scope>NUCLEOTIDE SEQUENCE [LARGE SCALE GENOMIC DNA]</scope>
    <source>
        <strain evidence="6 7">DSM 17673</strain>
    </source>
</reference>
<proteinExistence type="inferred from homology"/>
<keyword evidence="2" id="KW-0229">DNA integration</keyword>
<comment type="similarity">
    <text evidence="1">Belongs to the 'phage' integrase family.</text>
</comment>
<keyword evidence="3" id="KW-0238">DNA-binding</keyword>
<evidence type="ECO:0000313" key="7">
    <source>
        <dbReference type="Proteomes" id="UP000518878"/>
    </source>
</evidence>
<comment type="caution">
    <text evidence="6">The sequence shown here is derived from an EMBL/GenBank/DDBJ whole genome shotgun (WGS) entry which is preliminary data.</text>
</comment>
<dbReference type="InterPro" id="IPR010998">
    <property type="entry name" value="Integrase_recombinase_N"/>
</dbReference>
<dbReference type="Proteomes" id="UP000518878">
    <property type="component" value="Unassembled WGS sequence"/>
</dbReference>
<evidence type="ECO:0000256" key="1">
    <source>
        <dbReference type="ARBA" id="ARBA00008857"/>
    </source>
</evidence>
<evidence type="ECO:0000313" key="6">
    <source>
        <dbReference type="EMBL" id="NID15435.1"/>
    </source>
</evidence>
<feature type="domain" description="Tyr recombinase" evidence="5">
    <location>
        <begin position="159"/>
        <end position="322"/>
    </location>
</feature>
<evidence type="ECO:0000256" key="3">
    <source>
        <dbReference type="ARBA" id="ARBA00023125"/>
    </source>
</evidence>
<evidence type="ECO:0000256" key="4">
    <source>
        <dbReference type="ARBA" id="ARBA00023172"/>
    </source>
</evidence>
<dbReference type="EMBL" id="JAAQTL010000001">
    <property type="protein sequence ID" value="NID15435.1"/>
    <property type="molecule type" value="Genomic_DNA"/>
</dbReference>
<dbReference type="GO" id="GO:0003677">
    <property type="term" value="F:DNA binding"/>
    <property type="evidence" value="ECO:0007669"/>
    <property type="project" value="UniProtKB-KW"/>
</dbReference>
<protein>
    <submittedName>
        <fullName evidence="6">Tyrosine-type recombinase/integrase</fullName>
    </submittedName>
</protein>
<dbReference type="AlphaFoldDB" id="A0A7X5QUA2"/>
<dbReference type="Gene3D" id="1.10.443.10">
    <property type="entry name" value="Intergrase catalytic core"/>
    <property type="match status" value="1"/>
</dbReference>
<evidence type="ECO:0000259" key="5">
    <source>
        <dbReference type="PROSITE" id="PS51898"/>
    </source>
</evidence>
<dbReference type="InterPro" id="IPR013762">
    <property type="entry name" value="Integrase-like_cat_sf"/>
</dbReference>
<dbReference type="InterPro" id="IPR050090">
    <property type="entry name" value="Tyrosine_recombinase_XerCD"/>
</dbReference>
<organism evidence="6 7">
    <name type="scientific">Luteibacter yeojuensis</name>
    <dbReference type="NCBI Taxonomy" id="345309"/>
    <lineage>
        <taxon>Bacteria</taxon>
        <taxon>Pseudomonadati</taxon>
        <taxon>Pseudomonadota</taxon>
        <taxon>Gammaproteobacteria</taxon>
        <taxon>Lysobacterales</taxon>
        <taxon>Rhodanobacteraceae</taxon>
        <taxon>Luteibacter</taxon>
    </lineage>
</organism>
<gene>
    <name evidence="6" type="ORF">HBF32_08170</name>
</gene>
<dbReference type="Gene3D" id="1.10.150.130">
    <property type="match status" value="1"/>
</dbReference>
<name>A0A7X5QUA2_9GAMM</name>
<keyword evidence="7" id="KW-1185">Reference proteome</keyword>
<evidence type="ECO:0000256" key="2">
    <source>
        <dbReference type="ARBA" id="ARBA00022908"/>
    </source>
</evidence>
<dbReference type="PANTHER" id="PTHR30349:SF41">
    <property type="entry name" value="INTEGRASE_RECOMBINASE PROTEIN MJ0367-RELATED"/>
    <property type="match status" value="1"/>
</dbReference>
<dbReference type="PROSITE" id="PS51898">
    <property type="entry name" value="TYR_RECOMBINASE"/>
    <property type="match status" value="1"/>
</dbReference>
<dbReference type="Pfam" id="PF00589">
    <property type="entry name" value="Phage_integrase"/>
    <property type="match status" value="1"/>
</dbReference>
<sequence length="326" mass="36655">MATIYWRGDRAYLNWRENGRQVRLSLGAVDAREAERIRAAKEAELTHGVRILARLPTVRAYLEWYLDWYESEHPTTAGKAKSEVKRFIERFGARPIDTLRPTEMEGYKRDRLKIDRAAAETVGKEMRRLKAAFRRGVEWEEIDANPLEKVKAPRGVRSVAVRFYGAEDMAALYAARPARAALWAFMAHTGLRRGEMCKMRKADVFAGVLRVESDPDEDGDGRTKSARWREVPLNEKARAALDLLPDPPVGVHPDTLSDWFAADAKLAGIGGSLHRLRHTFCAHLAMAGVPLRRIQILAGHSDYKITEKYAHLAPGGADAAVAKLTF</sequence>
<dbReference type="PANTHER" id="PTHR30349">
    <property type="entry name" value="PHAGE INTEGRASE-RELATED"/>
    <property type="match status" value="1"/>
</dbReference>
<dbReference type="InterPro" id="IPR002104">
    <property type="entry name" value="Integrase_catalytic"/>
</dbReference>
<keyword evidence="4" id="KW-0233">DNA recombination</keyword>
<dbReference type="RefSeq" id="WP_166699179.1">
    <property type="nucleotide sequence ID" value="NZ_JAAQTL010000001.1"/>
</dbReference>
<accession>A0A7X5QUA2</accession>
<dbReference type="GO" id="GO:0006310">
    <property type="term" value="P:DNA recombination"/>
    <property type="evidence" value="ECO:0007669"/>
    <property type="project" value="UniProtKB-KW"/>
</dbReference>
<dbReference type="InterPro" id="IPR011010">
    <property type="entry name" value="DNA_brk_join_enz"/>
</dbReference>
<dbReference type="SUPFAM" id="SSF56349">
    <property type="entry name" value="DNA breaking-rejoining enzymes"/>
    <property type="match status" value="1"/>
</dbReference>